<sequence length="450" mass="51389">MQTSLQRQVAAQHQFAWATRDASRGPPAPSLRTDVSLTASAFRASVSRLGPRALRTAHFRHLEFVEGLIEETEPYNYKAPPGTGIVPWGRLPIGGHQLAALVDGAYPVFISGQAEQDIEDVRVKPRDKKRWVALIGLTPELLYSLAEFQEFRRKFREKQEAALLREEASRARESEYQQRIARYRDDAEYFEQDTVFEPEGEDYHDDHSLRSEQDAALHQEDEDEEYLESLRRAQDAAFLEEEEDFQRCLEADDSEHQSVHDEQPETQVHHPQPLRPGQEAILNGEKLQLHVCPPEPHRPEQDVNLSDNQLETPVETPQPLRIGRDVSSEQGQTNSRVFDLHSLGRHVDLNDVPRSSLIDFDDFNATYRHLERDIKDLLDVEYTESATASEPNHALSADQVEVHGAPTRKRRADSSEIDLVSDQKSLHTHPKSFEALFDINNYRSDSIGLT</sequence>
<feature type="region of interest" description="Disordered" evidence="1">
    <location>
        <begin position="313"/>
        <end position="333"/>
    </location>
</feature>
<organism evidence="2 3">
    <name type="scientific">Ophiocordyceps australis</name>
    <dbReference type="NCBI Taxonomy" id="1399860"/>
    <lineage>
        <taxon>Eukaryota</taxon>
        <taxon>Fungi</taxon>
        <taxon>Dikarya</taxon>
        <taxon>Ascomycota</taxon>
        <taxon>Pezizomycotina</taxon>
        <taxon>Sordariomycetes</taxon>
        <taxon>Hypocreomycetidae</taxon>
        <taxon>Hypocreales</taxon>
        <taxon>Ophiocordycipitaceae</taxon>
        <taxon>Ophiocordyceps</taxon>
    </lineage>
</organism>
<dbReference type="Proteomes" id="UP000226192">
    <property type="component" value="Unassembled WGS sequence"/>
</dbReference>
<name>A0A2C5XB02_9HYPO</name>
<keyword evidence="3" id="KW-1185">Reference proteome</keyword>
<comment type="caution">
    <text evidence="2">The sequence shown here is derived from an EMBL/GenBank/DDBJ whole genome shotgun (WGS) entry which is preliminary data.</text>
</comment>
<evidence type="ECO:0000256" key="1">
    <source>
        <dbReference type="SAM" id="MobiDB-lite"/>
    </source>
</evidence>
<reference evidence="2 3" key="1">
    <citation type="submission" date="2017-06" db="EMBL/GenBank/DDBJ databases">
        <title>Ant-infecting Ophiocordyceps genomes reveal a high diversity of potential behavioral manipulation genes and a possible major role for enterotoxins.</title>
        <authorList>
            <person name="De Bekker C."/>
            <person name="Evans H.C."/>
            <person name="Brachmann A."/>
            <person name="Hughes D.P."/>
        </authorList>
    </citation>
    <scope>NUCLEOTIDE SEQUENCE [LARGE SCALE GENOMIC DNA]</scope>
    <source>
        <strain evidence="2 3">Map64</strain>
    </source>
</reference>
<accession>A0A2C5XB02</accession>
<dbReference type="EMBL" id="NJET01000018">
    <property type="protein sequence ID" value="PHH65399.1"/>
    <property type="molecule type" value="Genomic_DNA"/>
</dbReference>
<feature type="compositionally biased region" description="Basic and acidic residues" evidence="1">
    <location>
        <begin position="252"/>
        <end position="263"/>
    </location>
</feature>
<dbReference type="AlphaFoldDB" id="A0A2C5XB02"/>
<feature type="region of interest" description="Disordered" evidence="1">
    <location>
        <begin position="252"/>
        <end position="277"/>
    </location>
</feature>
<evidence type="ECO:0000313" key="3">
    <source>
        <dbReference type="Proteomes" id="UP000226192"/>
    </source>
</evidence>
<feature type="region of interest" description="Disordered" evidence="1">
    <location>
        <begin position="385"/>
        <end position="423"/>
    </location>
</feature>
<proteinExistence type="predicted"/>
<protein>
    <submittedName>
        <fullName evidence="2">Uncharacterized protein</fullName>
    </submittedName>
</protein>
<gene>
    <name evidence="2" type="ORF">CDD81_2503</name>
</gene>
<evidence type="ECO:0000313" key="2">
    <source>
        <dbReference type="EMBL" id="PHH65399.1"/>
    </source>
</evidence>
<dbReference type="OrthoDB" id="10437785at2759"/>